<accession>A0A314L3A8</accession>
<evidence type="ECO:0000313" key="3">
    <source>
        <dbReference type="EMBL" id="OIT35992.1"/>
    </source>
</evidence>
<sequence length="276" mass="29081">MTSSPLLSTIAKRLVGGKVALITGGASGIGEGIATLFYEHGAKVAIADVQEEIGQSLSSTLCNSIYIHCDVTNEEDVQNAVNKTVSDFGKLDVMICSAGIGGENKPRIIDNDKADFERVININLTGVFLCMKHAARVMVPAKQGCIISMASISSVVGAAASHAYTSSKHAVLGLTKNLSVELGQFGIRVNCLSPYAMVTPLATKFIGIADPHKFENTTHTAGNLKGVTLRVDDVAKAALFLATDDAKYISGHNLLIDGGFSVFNPSLGMFKYPEST</sequence>
<dbReference type="PANTHER" id="PTHR43180:SF50">
    <property type="entry name" value="SHORT CHAIN DEHYDROGENASE"/>
    <property type="match status" value="1"/>
</dbReference>
<dbReference type="InterPro" id="IPR036291">
    <property type="entry name" value="NAD(P)-bd_dom_sf"/>
</dbReference>
<dbReference type="Proteomes" id="UP000187609">
    <property type="component" value="Unassembled WGS sequence"/>
</dbReference>
<gene>
    <name evidence="3" type="ORF">A4A49_61240</name>
</gene>
<dbReference type="PRINTS" id="PR00080">
    <property type="entry name" value="SDRFAMILY"/>
</dbReference>
<dbReference type="SMR" id="A0A314L3A8"/>
<name>A0A314L3A8_NICAT</name>
<dbReference type="Gramene" id="OIT35992">
    <property type="protein sequence ID" value="OIT35992"/>
    <property type="gene ID" value="A4A49_61240"/>
</dbReference>
<dbReference type="InterPro" id="IPR002347">
    <property type="entry name" value="SDR_fam"/>
</dbReference>
<proteinExistence type="inferred from homology"/>
<keyword evidence="2" id="KW-0560">Oxidoreductase</keyword>
<protein>
    <submittedName>
        <fullName evidence="3">Momilactone a synthase</fullName>
    </submittedName>
</protein>
<dbReference type="PANTHER" id="PTHR43180">
    <property type="entry name" value="3-OXOACYL-(ACYL-CARRIER-PROTEIN) REDUCTASE (AFU_ORTHOLOGUE AFUA_6G11210)"/>
    <property type="match status" value="1"/>
</dbReference>
<evidence type="ECO:0000256" key="1">
    <source>
        <dbReference type="ARBA" id="ARBA00006484"/>
    </source>
</evidence>
<dbReference type="PROSITE" id="PS00061">
    <property type="entry name" value="ADH_SHORT"/>
    <property type="match status" value="1"/>
</dbReference>
<reference evidence="3" key="1">
    <citation type="submission" date="2016-11" db="EMBL/GenBank/DDBJ databases">
        <title>The genome of Nicotiana attenuata.</title>
        <authorList>
            <person name="Xu S."/>
            <person name="Brockmoeller T."/>
            <person name="Gaquerel E."/>
            <person name="Navarro A."/>
            <person name="Kuhl H."/>
            <person name="Gase K."/>
            <person name="Ling Z."/>
            <person name="Zhou W."/>
            <person name="Kreitzer C."/>
            <person name="Stanke M."/>
            <person name="Tang H."/>
            <person name="Lyons E."/>
            <person name="Pandey P."/>
            <person name="Pandey S.P."/>
            <person name="Timmermann B."/>
            <person name="Baldwin I.T."/>
        </authorList>
    </citation>
    <scope>NUCLEOTIDE SEQUENCE [LARGE SCALE GENOMIC DNA]</scope>
    <source>
        <strain evidence="3">UT</strain>
    </source>
</reference>
<dbReference type="AlphaFoldDB" id="A0A314L3A8"/>
<organism evidence="3 4">
    <name type="scientific">Nicotiana attenuata</name>
    <name type="common">Coyote tobacco</name>
    <dbReference type="NCBI Taxonomy" id="49451"/>
    <lineage>
        <taxon>Eukaryota</taxon>
        <taxon>Viridiplantae</taxon>
        <taxon>Streptophyta</taxon>
        <taxon>Embryophyta</taxon>
        <taxon>Tracheophyta</taxon>
        <taxon>Spermatophyta</taxon>
        <taxon>Magnoliopsida</taxon>
        <taxon>eudicotyledons</taxon>
        <taxon>Gunneridae</taxon>
        <taxon>Pentapetalae</taxon>
        <taxon>asterids</taxon>
        <taxon>lamiids</taxon>
        <taxon>Solanales</taxon>
        <taxon>Solanaceae</taxon>
        <taxon>Nicotianoideae</taxon>
        <taxon>Nicotianeae</taxon>
        <taxon>Nicotiana</taxon>
    </lineage>
</organism>
<dbReference type="EMBL" id="MJEQ01000489">
    <property type="protein sequence ID" value="OIT35992.1"/>
    <property type="molecule type" value="Genomic_DNA"/>
</dbReference>
<dbReference type="Gene3D" id="3.40.50.720">
    <property type="entry name" value="NAD(P)-binding Rossmann-like Domain"/>
    <property type="match status" value="1"/>
</dbReference>
<comment type="caution">
    <text evidence="3">The sequence shown here is derived from an EMBL/GenBank/DDBJ whole genome shotgun (WGS) entry which is preliminary data.</text>
</comment>
<dbReference type="FunFam" id="3.40.50.720:FF:000084">
    <property type="entry name" value="Short-chain dehydrogenase reductase"/>
    <property type="match status" value="1"/>
</dbReference>
<evidence type="ECO:0000313" key="4">
    <source>
        <dbReference type="Proteomes" id="UP000187609"/>
    </source>
</evidence>
<keyword evidence="4" id="KW-1185">Reference proteome</keyword>
<dbReference type="SUPFAM" id="SSF51735">
    <property type="entry name" value="NAD(P)-binding Rossmann-fold domains"/>
    <property type="match status" value="1"/>
</dbReference>
<evidence type="ECO:0000256" key="2">
    <source>
        <dbReference type="ARBA" id="ARBA00023002"/>
    </source>
</evidence>
<dbReference type="Pfam" id="PF13561">
    <property type="entry name" value="adh_short_C2"/>
    <property type="match status" value="1"/>
</dbReference>
<dbReference type="InterPro" id="IPR020904">
    <property type="entry name" value="Sc_DH/Rdtase_CS"/>
</dbReference>
<dbReference type="PRINTS" id="PR00081">
    <property type="entry name" value="GDHRDH"/>
</dbReference>
<dbReference type="GO" id="GO:0016616">
    <property type="term" value="F:oxidoreductase activity, acting on the CH-OH group of donors, NAD or NADP as acceptor"/>
    <property type="evidence" value="ECO:0007669"/>
    <property type="project" value="UniProtKB-ARBA"/>
</dbReference>
<dbReference type="STRING" id="49451.A0A314L3A8"/>
<comment type="similarity">
    <text evidence="1">Belongs to the short-chain dehydrogenases/reductases (SDR) family.</text>
</comment>
<dbReference type="NCBIfam" id="NF005559">
    <property type="entry name" value="PRK07231.1"/>
    <property type="match status" value="1"/>
</dbReference>